<sequence>MGVRPFSAFFLLSCLLAGASSTPLSPLPLHLLRHKNGSGGHPARGLSCRSWRLAVETNNLLEWEGVPPECKDYVGNYMLGHLYREDSQMVVNQAIQYAEDGVTLGADGKDIWIFDIDETSLSNIPFYAEYGFGSEPPNATAFEVWAEKAKAPALPETLRLYNSLLVLGIKPVFLTGRTEESRAATIVNLKEAGYDNWEKLLLRGPDSKESAMAFKAGERRKLVEEGGYRIVGNIGDQWSDILGYPEGDRTFKLPDPICFASPRAIAIRREGGLKCGKRGAPPVSVGRPMRGLSSPPSWLAPFLLLLSLLAPAARSQTFLELFPRGRVADGDGDGLFCESWKFSVEANDAGVWLTIPSRCLGYVREYMTGPRYGADCSVVAGDAFDFAQTVATLRDGEDGKNAWIFDVDETLLSNLPYYEVNGFGSGLFNETSFDEWVDEAIAPAIPASLKFYQQLQQLGFKLVLLTGRSEHQRNATEKNLLFAGYRDWEMLILRGPSDQGKTAVLYKSEKRAWLVSLGYKIYGSSGDQWSDLEGAPIAERSFKLPNPLYYIK</sequence>
<keyword evidence="1 2" id="KW-0732">Signal</keyword>
<dbReference type="Pfam" id="PF03767">
    <property type="entry name" value="Acid_phosphat_B"/>
    <property type="match status" value="2"/>
</dbReference>
<evidence type="ECO:0000256" key="1">
    <source>
        <dbReference type="ARBA" id="ARBA00022729"/>
    </source>
</evidence>
<evidence type="ECO:0000313" key="3">
    <source>
        <dbReference type="EMBL" id="MQM04450.1"/>
    </source>
</evidence>
<evidence type="ECO:0000313" key="4">
    <source>
        <dbReference type="Proteomes" id="UP000652761"/>
    </source>
</evidence>
<dbReference type="AlphaFoldDB" id="A0A843WP49"/>
<reference evidence="3" key="1">
    <citation type="submission" date="2017-07" db="EMBL/GenBank/DDBJ databases">
        <title>Taro Niue Genome Assembly and Annotation.</title>
        <authorList>
            <person name="Atibalentja N."/>
            <person name="Keating K."/>
            <person name="Fields C.J."/>
        </authorList>
    </citation>
    <scope>NUCLEOTIDE SEQUENCE</scope>
    <source>
        <strain evidence="3">Niue_2</strain>
        <tissue evidence="3">Leaf</tissue>
    </source>
</reference>
<name>A0A843WP49_COLES</name>
<keyword evidence="4" id="KW-1185">Reference proteome</keyword>
<comment type="caution">
    <text evidence="3">The sequence shown here is derived from an EMBL/GenBank/DDBJ whole genome shotgun (WGS) entry which is preliminary data.</text>
</comment>
<dbReference type="Gene3D" id="3.40.50.1000">
    <property type="entry name" value="HAD superfamily/HAD-like"/>
    <property type="match status" value="2"/>
</dbReference>
<dbReference type="SUPFAM" id="SSF56784">
    <property type="entry name" value="HAD-like"/>
    <property type="match status" value="2"/>
</dbReference>
<accession>A0A843WP49</accession>
<dbReference type="PANTHER" id="PTHR31284:SF10">
    <property type="entry name" value="ACID PHOSPHATASE-LIKE PROTEIN"/>
    <property type="match status" value="1"/>
</dbReference>
<dbReference type="OrthoDB" id="59415at2759"/>
<protein>
    <recommendedName>
        <fullName evidence="5">Acid phosphatase 1</fullName>
    </recommendedName>
</protein>
<dbReference type="NCBIfam" id="TIGR01675">
    <property type="entry name" value="plant-AP"/>
    <property type="match status" value="2"/>
</dbReference>
<evidence type="ECO:0008006" key="5">
    <source>
        <dbReference type="Google" id="ProtNLM"/>
    </source>
</evidence>
<dbReference type="EMBL" id="NMUH01003219">
    <property type="protein sequence ID" value="MQM04450.1"/>
    <property type="molecule type" value="Genomic_DNA"/>
</dbReference>
<organism evidence="3 4">
    <name type="scientific">Colocasia esculenta</name>
    <name type="common">Wild taro</name>
    <name type="synonym">Arum esculentum</name>
    <dbReference type="NCBI Taxonomy" id="4460"/>
    <lineage>
        <taxon>Eukaryota</taxon>
        <taxon>Viridiplantae</taxon>
        <taxon>Streptophyta</taxon>
        <taxon>Embryophyta</taxon>
        <taxon>Tracheophyta</taxon>
        <taxon>Spermatophyta</taxon>
        <taxon>Magnoliopsida</taxon>
        <taxon>Liliopsida</taxon>
        <taxon>Araceae</taxon>
        <taxon>Aroideae</taxon>
        <taxon>Colocasieae</taxon>
        <taxon>Colocasia</taxon>
    </lineage>
</organism>
<dbReference type="InterPro" id="IPR010028">
    <property type="entry name" value="Acid_phosphatase_pln"/>
</dbReference>
<feature type="chain" id="PRO_5032503854" description="Acid phosphatase 1" evidence="2">
    <location>
        <begin position="22"/>
        <end position="552"/>
    </location>
</feature>
<dbReference type="CDD" id="cd07535">
    <property type="entry name" value="HAD_VSP"/>
    <property type="match status" value="2"/>
</dbReference>
<dbReference type="PANTHER" id="PTHR31284">
    <property type="entry name" value="ACID PHOSPHATASE-LIKE PROTEIN"/>
    <property type="match status" value="1"/>
</dbReference>
<evidence type="ECO:0000256" key="2">
    <source>
        <dbReference type="SAM" id="SignalP"/>
    </source>
</evidence>
<dbReference type="Proteomes" id="UP000652761">
    <property type="component" value="Unassembled WGS sequence"/>
</dbReference>
<dbReference type="GO" id="GO:0003993">
    <property type="term" value="F:acid phosphatase activity"/>
    <property type="evidence" value="ECO:0007669"/>
    <property type="project" value="InterPro"/>
</dbReference>
<feature type="signal peptide" evidence="2">
    <location>
        <begin position="1"/>
        <end position="21"/>
    </location>
</feature>
<gene>
    <name evidence="3" type="ORF">Taro_037251</name>
</gene>
<dbReference type="InterPro" id="IPR023214">
    <property type="entry name" value="HAD_sf"/>
</dbReference>
<dbReference type="InterPro" id="IPR005519">
    <property type="entry name" value="Acid_phosphat_B-like"/>
</dbReference>
<proteinExistence type="predicted"/>
<dbReference type="InterPro" id="IPR036412">
    <property type="entry name" value="HAD-like_sf"/>
</dbReference>